<accession>A0A167W0D9</accession>
<organism evidence="2">
    <name type="scientific">Penicillium chrysogenum</name>
    <name type="common">Penicillium notatum</name>
    <dbReference type="NCBI Taxonomy" id="5076"/>
    <lineage>
        <taxon>Eukaryota</taxon>
        <taxon>Fungi</taxon>
        <taxon>Dikarya</taxon>
        <taxon>Ascomycota</taxon>
        <taxon>Pezizomycotina</taxon>
        <taxon>Eurotiomycetes</taxon>
        <taxon>Eurotiomycetidae</taxon>
        <taxon>Eurotiales</taxon>
        <taxon>Aspergillaceae</taxon>
        <taxon>Penicillium</taxon>
        <taxon>Penicillium chrysogenum species complex</taxon>
    </lineage>
</organism>
<sequence length="131" mass="14308">MSCSDCTSDKPSDKLSSKSNPDHDDGSVLQRLVQLVVKYLPEGSALLSSSCCWLPTVLDFLFAGSVATAGIEKLRNAFLAISILTLVWGVWREGLSPRMLWRIAICVGLSAWEQVNRVGKVDGEGHHSCHH</sequence>
<evidence type="ECO:0000313" key="2">
    <source>
        <dbReference type="EMBL" id="KZN91114.1"/>
    </source>
</evidence>
<feature type="region of interest" description="Disordered" evidence="1">
    <location>
        <begin position="1"/>
        <end position="25"/>
    </location>
</feature>
<reference evidence="2" key="1">
    <citation type="journal article" date="2014" name="Genome Announc.">
        <title>Complete sequencing and chromosome-scale genome assembly of the industrial progenitor strain P2niaD18 from the penicillin producer Penicillium chrysogenum.</title>
        <authorList>
            <person name="Specht T."/>
            <person name="Dahlmann T.A."/>
            <person name="Zadra I."/>
            <person name="Kurnsteiner H."/>
            <person name="Kuck U."/>
        </authorList>
    </citation>
    <scope>NUCLEOTIDE SEQUENCE [LARGE SCALE GENOMIC DNA]</scope>
    <source>
        <strain evidence="2">P2niaD18</strain>
    </source>
</reference>
<dbReference type="EMBL" id="CM002798">
    <property type="protein sequence ID" value="KZN91114.1"/>
    <property type="molecule type" value="Genomic_DNA"/>
</dbReference>
<proteinExistence type="predicted"/>
<dbReference type="Proteomes" id="UP000076449">
    <property type="component" value="Chromosome I"/>
</dbReference>
<feature type="compositionally biased region" description="Basic and acidic residues" evidence="1">
    <location>
        <begin position="7"/>
        <end position="25"/>
    </location>
</feature>
<evidence type="ECO:0000256" key="1">
    <source>
        <dbReference type="SAM" id="MobiDB-lite"/>
    </source>
</evidence>
<name>A0A167W0D9_PENCH</name>
<gene>
    <name evidence="2" type="ORF">EN45_012420</name>
</gene>
<protein>
    <submittedName>
        <fullName evidence="2">Uncharacterized protein</fullName>
    </submittedName>
</protein>
<dbReference type="AlphaFoldDB" id="A0A167W0D9"/>